<sequence>MEGTPEGTTPEALARRFRNMCALYSALSALWAVILSTSPAWWRLGILGVMVAGAVYFGVQARRAAARARREREDGVAG</sequence>
<dbReference type="Proteomes" id="UP001139502">
    <property type="component" value="Unassembled WGS sequence"/>
</dbReference>
<keyword evidence="1" id="KW-0812">Transmembrane</keyword>
<proteinExistence type="predicted"/>
<accession>A0A9X2KHB5</accession>
<keyword evidence="1" id="KW-1133">Transmembrane helix</keyword>
<evidence type="ECO:0000256" key="1">
    <source>
        <dbReference type="SAM" id="Phobius"/>
    </source>
</evidence>
<organism evidence="2 3">
    <name type="scientific">Rothia santali</name>
    <dbReference type="NCBI Taxonomy" id="2949643"/>
    <lineage>
        <taxon>Bacteria</taxon>
        <taxon>Bacillati</taxon>
        <taxon>Actinomycetota</taxon>
        <taxon>Actinomycetes</taxon>
        <taxon>Micrococcales</taxon>
        <taxon>Micrococcaceae</taxon>
        <taxon>Rothia</taxon>
    </lineage>
</organism>
<dbReference type="EMBL" id="JANAFB010000002">
    <property type="protein sequence ID" value="MCP3424705.1"/>
    <property type="molecule type" value="Genomic_DNA"/>
</dbReference>
<evidence type="ECO:0000313" key="3">
    <source>
        <dbReference type="Proteomes" id="UP001139502"/>
    </source>
</evidence>
<dbReference type="AlphaFoldDB" id="A0A9X2KHB5"/>
<keyword evidence="1" id="KW-0472">Membrane</keyword>
<feature type="transmembrane region" description="Helical" evidence="1">
    <location>
        <begin position="17"/>
        <end position="34"/>
    </location>
</feature>
<gene>
    <name evidence="2" type="ORF">NBM05_01305</name>
</gene>
<comment type="caution">
    <text evidence="2">The sequence shown here is derived from an EMBL/GenBank/DDBJ whole genome shotgun (WGS) entry which is preliminary data.</text>
</comment>
<feature type="transmembrane region" description="Helical" evidence="1">
    <location>
        <begin position="40"/>
        <end position="59"/>
    </location>
</feature>
<dbReference type="RefSeq" id="WP_254164513.1">
    <property type="nucleotide sequence ID" value="NZ_JANAFB010000002.1"/>
</dbReference>
<protein>
    <submittedName>
        <fullName evidence="2">Uncharacterized protein</fullName>
    </submittedName>
</protein>
<keyword evidence="3" id="KW-1185">Reference proteome</keyword>
<name>A0A9X2KHB5_9MICC</name>
<reference evidence="2" key="1">
    <citation type="submission" date="2022-06" db="EMBL/GenBank/DDBJ databases">
        <title>Rothia sp. isolated from sandalwood seedling.</title>
        <authorList>
            <person name="Tuikhar N."/>
            <person name="Kirdat K."/>
            <person name="Thorat V."/>
            <person name="Swetha P."/>
            <person name="Padma S."/>
            <person name="Sundararaj R."/>
            <person name="Yadav A."/>
        </authorList>
    </citation>
    <scope>NUCLEOTIDE SEQUENCE</scope>
    <source>
        <strain evidence="2">AR01</strain>
    </source>
</reference>
<evidence type="ECO:0000313" key="2">
    <source>
        <dbReference type="EMBL" id="MCP3424705.1"/>
    </source>
</evidence>